<dbReference type="AlphaFoldDB" id="A0A804I685"/>
<dbReference type="InterPro" id="IPR004159">
    <property type="entry name" value="Put_SAM_MeTrfase"/>
</dbReference>
<dbReference type="Gramene" id="Ma02_t23880.1">
    <property type="protein sequence ID" value="Ma02_p23880.1"/>
    <property type="gene ID" value="Ma02_g23880"/>
</dbReference>
<gene>
    <name evidence="2" type="ORF">GSMUA_78600.1</name>
</gene>
<dbReference type="Proteomes" id="UP000012960">
    <property type="component" value="Unplaced"/>
</dbReference>
<dbReference type="EnsemblPlants" id="Ma02_t23880.1">
    <property type="protein sequence ID" value="Ma02_p23880.1"/>
    <property type="gene ID" value="Ma02_g23880"/>
</dbReference>
<evidence type="ECO:0000313" key="2">
    <source>
        <dbReference type="EMBL" id="CAG1862966.1"/>
    </source>
</evidence>
<name>A0A804I685_MUSAM</name>
<organism evidence="3 4">
    <name type="scientific">Musa acuminata subsp. malaccensis</name>
    <name type="common">Wild banana</name>
    <name type="synonym">Musa malaccensis</name>
    <dbReference type="NCBI Taxonomy" id="214687"/>
    <lineage>
        <taxon>Eukaryota</taxon>
        <taxon>Viridiplantae</taxon>
        <taxon>Streptophyta</taxon>
        <taxon>Embryophyta</taxon>
        <taxon>Tracheophyta</taxon>
        <taxon>Spermatophyta</taxon>
        <taxon>Magnoliopsida</taxon>
        <taxon>Liliopsida</taxon>
        <taxon>Zingiberales</taxon>
        <taxon>Musaceae</taxon>
        <taxon>Musa</taxon>
    </lineage>
</organism>
<dbReference type="GO" id="GO:0008168">
    <property type="term" value="F:methyltransferase activity"/>
    <property type="evidence" value="ECO:0007669"/>
    <property type="project" value="UniProtKB-KW"/>
</dbReference>
<keyword evidence="1" id="KW-0489">Methyltransferase</keyword>
<reference evidence="2" key="1">
    <citation type="submission" date="2021-03" db="EMBL/GenBank/DDBJ databases">
        <authorList>
            <consortium name="Genoscope - CEA"/>
            <person name="William W."/>
        </authorList>
    </citation>
    <scope>NUCLEOTIDE SEQUENCE</scope>
    <source>
        <strain evidence="2">Doubled-haploid Pahang</strain>
    </source>
</reference>
<evidence type="ECO:0000313" key="3">
    <source>
        <dbReference type="EnsemblPlants" id="Ma02_p23880.1"/>
    </source>
</evidence>
<dbReference type="EMBL" id="HG996467">
    <property type="protein sequence ID" value="CAG1862966.1"/>
    <property type="molecule type" value="Genomic_DNA"/>
</dbReference>
<keyword evidence="1" id="KW-0808">Transferase</keyword>
<protein>
    <submittedName>
        <fullName evidence="2">(wild Malaysian banana) hypothetical protein</fullName>
    </submittedName>
</protein>
<reference evidence="3" key="2">
    <citation type="submission" date="2021-05" db="UniProtKB">
        <authorList>
            <consortium name="EnsemblPlants"/>
        </authorList>
    </citation>
    <scope>IDENTIFICATION</scope>
    <source>
        <strain evidence="3">subsp. malaccensis</strain>
    </source>
</reference>
<accession>A0A804I685</accession>
<sequence>MIYRERKCLTDKEKLYCLILAPKGYVTLIPWPKSHDHVHNAEVHTRARQLKRLFRTEFSISAMYSVFDDG</sequence>
<dbReference type="Pfam" id="PF03141">
    <property type="entry name" value="Methyltransf_29"/>
    <property type="match status" value="1"/>
</dbReference>
<evidence type="ECO:0000313" key="4">
    <source>
        <dbReference type="Proteomes" id="UP000012960"/>
    </source>
</evidence>
<dbReference type="InParanoid" id="A0A804I685"/>
<proteinExistence type="predicted"/>
<dbReference type="GO" id="GO:0032259">
    <property type="term" value="P:methylation"/>
    <property type="evidence" value="ECO:0007669"/>
    <property type="project" value="UniProtKB-KW"/>
</dbReference>
<keyword evidence="4" id="KW-1185">Reference proteome</keyword>
<evidence type="ECO:0000256" key="1">
    <source>
        <dbReference type="ARBA" id="ARBA00022603"/>
    </source>
</evidence>